<dbReference type="GO" id="GO:0003887">
    <property type="term" value="F:DNA-directed DNA polymerase activity"/>
    <property type="evidence" value="ECO:0007669"/>
    <property type="project" value="UniProtKB-KW"/>
</dbReference>
<dbReference type="Gene3D" id="1.10.132.60">
    <property type="entry name" value="DNA polymerase family B, C-terminal domain"/>
    <property type="match status" value="1"/>
</dbReference>
<feature type="domain" description="DNA-directed DNA polymerase family B multifunctional" evidence="5">
    <location>
        <begin position="2"/>
        <end position="60"/>
    </location>
</feature>
<dbReference type="GO" id="GO:0043625">
    <property type="term" value="C:delta DNA polymerase complex"/>
    <property type="evidence" value="ECO:0007669"/>
    <property type="project" value="TreeGrafter"/>
</dbReference>
<sequence length="155" mass="17907">SAPKLGDRVPYVIICGTKKTPAYDRAEDPLYVMDHSIPIDKEYYLQNQLAKPLLRIFEPIYGEAKAKSMLLHGEHTRTKTVVSTNYGIMGKFLQKGNRCMNCKVVLKTKQQALCDNEKCKAAEAEIYYNEIEHWRRYLTNYGHNVKDVQIVYTSQ</sequence>
<dbReference type="InterPro" id="IPR043502">
    <property type="entry name" value="DNA/RNA_pol_sf"/>
</dbReference>
<keyword evidence="7" id="KW-1185">Reference proteome</keyword>
<proteinExistence type="predicted"/>
<keyword evidence="2" id="KW-0808">Transferase</keyword>
<dbReference type="EC" id="2.7.7.7" evidence="1"/>
<dbReference type="GO" id="GO:0006287">
    <property type="term" value="P:base-excision repair, gap-filling"/>
    <property type="evidence" value="ECO:0007669"/>
    <property type="project" value="TreeGrafter"/>
</dbReference>
<dbReference type="Pfam" id="PF00136">
    <property type="entry name" value="DNA_pol_B"/>
    <property type="match status" value="1"/>
</dbReference>
<evidence type="ECO:0000313" key="7">
    <source>
        <dbReference type="Proteomes" id="UP000288716"/>
    </source>
</evidence>
<dbReference type="PANTHER" id="PTHR10322:SF23">
    <property type="entry name" value="DNA POLYMERASE DELTA CATALYTIC SUBUNIT"/>
    <property type="match status" value="1"/>
</dbReference>
<dbReference type="GO" id="GO:0006297">
    <property type="term" value="P:nucleotide-excision repair, DNA gap filling"/>
    <property type="evidence" value="ECO:0007669"/>
    <property type="project" value="TreeGrafter"/>
</dbReference>
<dbReference type="VEuPathDB" id="VectorBase:LDEU014502"/>
<comment type="caution">
    <text evidence="6">The sequence shown here is derived from an EMBL/GenBank/DDBJ whole genome shotgun (WGS) entry which is preliminary data.</text>
</comment>
<reference evidence="6 7" key="1">
    <citation type="journal article" date="2018" name="Gigascience">
        <title>Genomes of trombidid mites reveal novel predicted allergens and laterally-transferred genes associated with secondary metabolism.</title>
        <authorList>
            <person name="Dong X."/>
            <person name="Chaisiri K."/>
            <person name="Xia D."/>
            <person name="Armstrong S.D."/>
            <person name="Fang Y."/>
            <person name="Donnelly M.J."/>
            <person name="Kadowaki T."/>
            <person name="McGarry J.W."/>
            <person name="Darby A.C."/>
            <person name="Makepeace B.L."/>
        </authorList>
    </citation>
    <scope>NUCLEOTIDE SEQUENCE [LARGE SCALE GENOMIC DNA]</scope>
    <source>
        <strain evidence="6">UoL-UT</strain>
    </source>
</reference>
<gene>
    <name evidence="6" type="ORF">B4U80_01571</name>
</gene>
<dbReference type="GO" id="GO:0045004">
    <property type="term" value="P:DNA replication proofreading"/>
    <property type="evidence" value="ECO:0007669"/>
    <property type="project" value="TreeGrafter"/>
</dbReference>
<evidence type="ECO:0000256" key="4">
    <source>
        <dbReference type="ARBA" id="ARBA00022932"/>
    </source>
</evidence>
<feature type="non-terminal residue" evidence="6">
    <location>
        <position position="1"/>
    </location>
</feature>
<keyword evidence="3" id="KW-0548">Nucleotidyltransferase</keyword>
<dbReference type="PANTHER" id="PTHR10322">
    <property type="entry name" value="DNA POLYMERASE CATALYTIC SUBUNIT"/>
    <property type="match status" value="1"/>
</dbReference>
<organism evidence="6 7">
    <name type="scientific">Leptotrombidium deliense</name>
    <dbReference type="NCBI Taxonomy" id="299467"/>
    <lineage>
        <taxon>Eukaryota</taxon>
        <taxon>Metazoa</taxon>
        <taxon>Ecdysozoa</taxon>
        <taxon>Arthropoda</taxon>
        <taxon>Chelicerata</taxon>
        <taxon>Arachnida</taxon>
        <taxon>Acari</taxon>
        <taxon>Acariformes</taxon>
        <taxon>Trombidiformes</taxon>
        <taxon>Prostigmata</taxon>
        <taxon>Anystina</taxon>
        <taxon>Parasitengona</taxon>
        <taxon>Trombiculoidea</taxon>
        <taxon>Trombiculidae</taxon>
        <taxon>Leptotrombidium</taxon>
    </lineage>
</organism>
<keyword evidence="4" id="KW-0239">DNA-directed DNA polymerase</keyword>
<evidence type="ECO:0000259" key="5">
    <source>
        <dbReference type="Pfam" id="PF00136"/>
    </source>
</evidence>
<dbReference type="SUPFAM" id="SSF56672">
    <property type="entry name" value="DNA/RNA polymerases"/>
    <property type="match status" value="1"/>
</dbReference>
<dbReference type="OrthoDB" id="2414538at2759"/>
<dbReference type="GO" id="GO:0000166">
    <property type="term" value="F:nucleotide binding"/>
    <property type="evidence" value="ECO:0007669"/>
    <property type="project" value="InterPro"/>
</dbReference>
<dbReference type="EMBL" id="NCKV01060785">
    <property type="protein sequence ID" value="RWS00134.1"/>
    <property type="molecule type" value="Genomic_DNA"/>
</dbReference>
<dbReference type="GO" id="GO:0008296">
    <property type="term" value="F:3'-5'-DNA exonuclease activity"/>
    <property type="evidence" value="ECO:0007669"/>
    <property type="project" value="TreeGrafter"/>
</dbReference>
<dbReference type="InterPro" id="IPR050240">
    <property type="entry name" value="DNA_pol_type-B"/>
</dbReference>
<dbReference type="InterPro" id="IPR042087">
    <property type="entry name" value="DNA_pol_B_thumb"/>
</dbReference>
<accession>A0A443QAV5</accession>
<evidence type="ECO:0000256" key="1">
    <source>
        <dbReference type="ARBA" id="ARBA00012417"/>
    </source>
</evidence>
<protein>
    <recommendedName>
        <fullName evidence="1">DNA-directed DNA polymerase</fullName>
        <ecNumber evidence="1">2.7.7.7</ecNumber>
    </recommendedName>
</protein>
<name>A0A443QAV5_9ACAR</name>
<evidence type="ECO:0000313" key="6">
    <source>
        <dbReference type="EMBL" id="RWS00134.1"/>
    </source>
</evidence>
<dbReference type="STRING" id="299467.A0A443QAV5"/>
<dbReference type="InterPro" id="IPR006134">
    <property type="entry name" value="DNA-dir_DNA_pol_B_multi_dom"/>
</dbReference>
<dbReference type="Proteomes" id="UP000288716">
    <property type="component" value="Unassembled WGS sequence"/>
</dbReference>
<dbReference type="AlphaFoldDB" id="A0A443QAV5"/>
<evidence type="ECO:0000256" key="3">
    <source>
        <dbReference type="ARBA" id="ARBA00022695"/>
    </source>
</evidence>
<dbReference type="GO" id="GO:0003677">
    <property type="term" value="F:DNA binding"/>
    <property type="evidence" value="ECO:0007669"/>
    <property type="project" value="InterPro"/>
</dbReference>
<evidence type="ECO:0000256" key="2">
    <source>
        <dbReference type="ARBA" id="ARBA00022679"/>
    </source>
</evidence>